<organism evidence="10 11">
    <name type="scientific">Kandleria vitulina</name>
    <dbReference type="NCBI Taxonomy" id="1630"/>
    <lineage>
        <taxon>Bacteria</taxon>
        <taxon>Bacillati</taxon>
        <taxon>Bacillota</taxon>
        <taxon>Erysipelotrichia</taxon>
        <taxon>Erysipelotrichales</taxon>
        <taxon>Coprobacillaceae</taxon>
        <taxon>Kandleria</taxon>
    </lineage>
</organism>
<sequence length="426" mass="47213">MIKVDLSHAKLNEDIASYKDKVAEIHEMIHNKTGAGNDFLGWVDLPTQYDKEEVARIKAKAKSLSEEIDVLLVCGIGGSYLGARAAIEAINGLYPTQKVEILYIGNTFSSTYLAQIKEYVKDKEFGINVISKSGTTTETSVAFRIFKEMLEQTKGKEVASRRIVATTDAHKGALKTLADKEGYEEFVVPDDIGGRFSVLTAVGLFPIAMAGIDVDEMMKGAKDAQDKYNNADLMTNDAYKYGVARQMLNKQGYPAEMFVTYELQLSNVAEWWKQLFGESEGKEGKGVLPHSAVFSTDLHSLGQFIQEGSKVLFETVFKVEKPQLDLEVPSDEDNLDNLNYLAGKTVDYVNKKACEGTIDAHVNVGGVPNIEITIDEMNAYSFGYMVYFFEKACALSVYLLGVNPFNQPGVEVYKKNMFKLLGKPGY</sequence>
<dbReference type="PANTHER" id="PTHR11469">
    <property type="entry name" value="GLUCOSE-6-PHOSPHATE ISOMERASE"/>
    <property type="match status" value="1"/>
</dbReference>
<gene>
    <name evidence="8" type="primary">pgi</name>
    <name evidence="10" type="ORF">SAMN04487759_1308</name>
</gene>
<evidence type="ECO:0000256" key="1">
    <source>
        <dbReference type="ARBA" id="ARBA00004926"/>
    </source>
</evidence>
<dbReference type="GO" id="GO:0048029">
    <property type="term" value="F:monosaccharide binding"/>
    <property type="evidence" value="ECO:0007669"/>
    <property type="project" value="TreeGrafter"/>
</dbReference>
<dbReference type="EMBL" id="FNNF01000030">
    <property type="protein sequence ID" value="SDW64571.1"/>
    <property type="molecule type" value="Genomic_DNA"/>
</dbReference>
<dbReference type="InterPro" id="IPR001672">
    <property type="entry name" value="G6P_Isomerase"/>
</dbReference>
<dbReference type="InterPro" id="IPR035476">
    <property type="entry name" value="SIS_PGI_1"/>
</dbReference>
<keyword evidence="3 8" id="KW-0312">Gluconeogenesis</keyword>
<comment type="subcellular location">
    <subcellularLocation>
        <location evidence="8">Cytoplasm</location>
    </subcellularLocation>
</comment>
<dbReference type="FunFam" id="3.40.50.10490:FF:000015">
    <property type="entry name" value="Glucose-6-phosphate isomerase"/>
    <property type="match status" value="1"/>
</dbReference>
<evidence type="ECO:0000256" key="6">
    <source>
        <dbReference type="ARBA" id="ARBA00023235"/>
    </source>
</evidence>
<keyword evidence="4 8" id="KW-0963">Cytoplasm</keyword>
<evidence type="ECO:0000256" key="8">
    <source>
        <dbReference type="HAMAP-Rule" id="MF_00473"/>
    </source>
</evidence>
<dbReference type="GO" id="GO:0004347">
    <property type="term" value="F:glucose-6-phosphate isomerase activity"/>
    <property type="evidence" value="ECO:0007669"/>
    <property type="project" value="UniProtKB-UniRule"/>
</dbReference>
<evidence type="ECO:0000256" key="3">
    <source>
        <dbReference type="ARBA" id="ARBA00022432"/>
    </source>
</evidence>
<feature type="active site" description="Proton donor" evidence="8">
    <location>
        <position position="278"/>
    </location>
</feature>
<dbReference type="PROSITE" id="PS51463">
    <property type="entry name" value="P_GLUCOSE_ISOMERASE_3"/>
    <property type="match status" value="1"/>
</dbReference>
<name>A0A1H2V8C1_9FIRM</name>
<dbReference type="InterPro" id="IPR018189">
    <property type="entry name" value="Phosphoglucose_isomerase_CS"/>
</dbReference>
<dbReference type="NCBIfam" id="NF010697">
    <property type="entry name" value="PRK14097.1"/>
    <property type="match status" value="1"/>
</dbReference>
<dbReference type="RefSeq" id="WP_074686937.1">
    <property type="nucleotide sequence ID" value="NZ_FNNF01000030.1"/>
</dbReference>
<dbReference type="CDD" id="cd05015">
    <property type="entry name" value="SIS_PGI_1"/>
    <property type="match status" value="1"/>
</dbReference>
<dbReference type="GO" id="GO:0006094">
    <property type="term" value="P:gluconeogenesis"/>
    <property type="evidence" value="ECO:0007669"/>
    <property type="project" value="UniProtKB-UniRule"/>
</dbReference>
<evidence type="ECO:0000313" key="10">
    <source>
        <dbReference type="EMBL" id="SDW64571.1"/>
    </source>
</evidence>
<dbReference type="InterPro" id="IPR046348">
    <property type="entry name" value="SIS_dom_sf"/>
</dbReference>
<dbReference type="OrthoDB" id="140919at2"/>
<evidence type="ECO:0000256" key="2">
    <source>
        <dbReference type="ARBA" id="ARBA00006604"/>
    </source>
</evidence>
<comment type="function">
    <text evidence="8">Catalyzes the reversible isomerization of glucose-6-phosphate to fructose-6-phosphate.</text>
</comment>
<dbReference type="SUPFAM" id="SSF53697">
    <property type="entry name" value="SIS domain"/>
    <property type="match status" value="1"/>
</dbReference>
<dbReference type="AlphaFoldDB" id="A0A1H2V8C1"/>
<feature type="active site" evidence="8">
    <location>
        <position position="414"/>
    </location>
</feature>
<comment type="caution">
    <text evidence="8">Lacks conserved residue(s) required for the propagation of feature annotation.</text>
</comment>
<dbReference type="EC" id="5.3.1.9" evidence="8"/>
<keyword evidence="5 8" id="KW-0324">Glycolysis</keyword>
<dbReference type="STRING" id="1630.SAMN05216514_1187"/>
<dbReference type="HAMAP" id="MF_00473">
    <property type="entry name" value="G6P_isomerase"/>
    <property type="match status" value="1"/>
</dbReference>
<dbReference type="FunFam" id="3.40.50.10490:FF:000016">
    <property type="entry name" value="Glucose-6-phosphate isomerase"/>
    <property type="match status" value="1"/>
</dbReference>
<dbReference type="eggNOG" id="COG0166">
    <property type="taxonomic scope" value="Bacteria"/>
</dbReference>
<dbReference type="GO" id="GO:0006096">
    <property type="term" value="P:glycolytic process"/>
    <property type="evidence" value="ECO:0007669"/>
    <property type="project" value="UniProtKB-UniRule"/>
</dbReference>
<dbReference type="UniPathway" id="UPA00109">
    <property type="reaction ID" value="UER00181"/>
</dbReference>
<dbReference type="UniPathway" id="UPA00138"/>
<accession>A0A1H2V8C1</accession>
<dbReference type="Gene3D" id="3.40.50.10490">
    <property type="entry name" value="Glucose-6-phosphate isomerase like protein, domain 1"/>
    <property type="match status" value="2"/>
</dbReference>
<evidence type="ECO:0000256" key="4">
    <source>
        <dbReference type="ARBA" id="ARBA00022490"/>
    </source>
</evidence>
<dbReference type="GO" id="GO:0097367">
    <property type="term" value="F:carbohydrate derivative binding"/>
    <property type="evidence" value="ECO:0007669"/>
    <property type="project" value="InterPro"/>
</dbReference>
<proteinExistence type="inferred from homology"/>
<dbReference type="GO" id="GO:0005829">
    <property type="term" value="C:cytosol"/>
    <property type="evidence" value="ECO:0007669"/>
    <property type="project" value="TreeGrafter"/>
</dbReference>
<dbReference type="InterPro" id="IPR035482">
    <property type="entry name" value="SIS_PGI_2"/>
</dbReference>
<dbReference type="CDD" id="cd05016">
    <property type="entry name" value="SIS_PGI_2"/>
    <property type="match status" value="1"/>
</dbReference>
<dbReference type="PRINTS" id="PR00662">
    <property type="entry name" value="G6PISOMERASE"/>
</dbReference>
<evidence type="ECO:0000256" key="5">
    <source>
        <dbReference type="ARBA" id="ARBA00023152"/>
    </source>
</evidence>
<dbReference type="PANTHER" id="PTHR11469:SF1">
    <property type="entry name" value="GLUCOSE-6-PHOSPHATE ISOMERASE"/>
    <property type="match status" value="1"/>
</dbReference>
<comment type="pathway">
    <text evidence="1 8 9">Carbohydrate degradation; glycolysis; D-glyceraldehyde 3-phosphate and glycerone phosphate from D-glucose: step 2/4.</text>
</comment>
<reference evidence="10 11" key="1">
    <citation type="submission" date="2016-10" db="EMBL/GenBank/DDBJ databases">
        <authorList>
            <person name="de Groot N.N."/>
        </authorList>
    </citation>
    <scope>NUCLEOTIDE SEQUENCE [LARGE SCALE GENOMIC DNA]</scope>
    <source>
        <strain evidence="10 11">S3b</strain>
    </source>
</reference>
<evidence type="ECO:0000256" key="7">
    <source>
        <dbReference type="ARBA" id="ARBA00029321"/>
    </source>
</evidence>
<protein>
    <recommendedName>
        <fullName evidence="8">Glucose-6-phosphate isomerase</fullName>
        <shortName evidence="8">GPI</shortName>
        <ecNumber evidence="8">5.3.1.9</ecNumber>
    </recommendedName>
    <alternativeName>
        <fullName evidence="8">Phosphoglucose isomerase</fullName>
        <shortName evidence="8">PGI</shortName>
    </alternativeName>
    <alternativeName>
        <fullName evidence="8">Phosphohexose isomerase</fullName>
        <shortName evidence="8">PHI</shortName>
    </alternativeName>
</protein>
<keyword evidence="6 8" id="KW-0413">Isomerase</keyword>
<dbReference type="Proteomes" id="UP000182429">
    <property type="component" value="Unassembled WGS sequence"/>
</dbReference>
<dbReference type="Pfam" id="PF00342">
    <property type="entry name" value="PGI"/>
    <property type="match status" value="1"/>
</dbReference>
<dbReference type="GO" id="GO:0051156">
    <property type="term" value="P:glucose 6-phosphate metabolic process"/>
    <property type="evidence" value="ECO:0007669"/>
    <property type="project" value="TreeGrafter"/>
</dbReference>
<dbReference type="PROSITE" id="PS00765">
    <property type="entry name" value="P_GLUCOSE_ISOMERASE_1"/>
    <property type="match status" value="1"/>
</dbReference>
<comment type="catalytic activity">
    <reaction evidence="7 8 9">
        <text>alpha-D-glucose 6-phosphate = beta-D-fructose 6-phosphate</text>
        <dbReference type="Rhea" id="RHEA:11816"/>
        <dbReference type="ChEBI" id="CHEBI:57634"/>
        <dbReference type="ChEBI" id="CHEBI:58225"/>
        <dbReference type="EC" id="5.3.1.9"/>
    </reaction>
</comment>
<evidence type="ECO:0000256" key="9">
    <source>
        <dbReference type="RuleBase" id="RU000612"/>
    </source>
</evidence>
<comment type="similarity">
    <text evidence="2 8 9">Belongs to the GPI family.</text>
</comment>
<evidence type="ECO:0000313" key="11">
    <source>
        <dbReference type="Proteomes" id="UP000182429"/>
    </source>
</evidence>
<comment type="pathway">
    <text evidence="8">Carbohydrate biosynthesis; gluconeogenesis.</text>
</comment>